<evidence type="ECO:0000256" key="1">
    <source>
        <dbReference type="ARBA" id="ARBA00010505"/>
    </source>
</evidence>
<dbReference type="PANTHER" id="PTHR10430:SF39">
    <property type="entry name" value="PEROXISOMAL MEMBRANE ASSOCIATED PROTEIN 20"/>
    <property type="match status" value="1"/>
</dbReference>
<protein>
    <submittedName>
        <fullName evidence="9">Redoxin</fullName>
    </submittedName>
</protein>
<dbReference type="InterPro" id="IPR013766">
    <property type="entry name" value="Thioredoxin_domain"/>
</dbReference>
<dbReference type="InterPro" id="IPR013740">
    <property type="entry name" value="Redoxin"/>
</dbReference>
<keyword evidence="3 7" id="KW-0049">Antioxidant</keyword>
<dbReference type="GO" id="GO:0034599">
    <property type="term" value="P:cellular response to oxidative stress"/>
    <property type="evidence" value="ECO:0007669"/>
    <property type="project" value="InterPro"/>
</dbReference>
<evidence type="ECO:0000256" key="6">
    <source>
        <dbReference type="PIRSR" id="PIRSR637944-1"/>
    </source>
</evidence>
<dbReference type="SUPFAM" id="SSF52833">
    <property type="entry name" value="Thioredoxin-like"/>
    <property type="match status" value="1"/>
</dbReference>
<dbReference type="InterPro" id="IPR036249">
    <property type="entry name" value="Thioredoxin-like_sf"/>
</dbReference>
<dbReference type="OrthoDB" id="1882547at2759"/>
<keyword evidence="4 7" id="KW-0560">Oxidoreductase</keyword>
<keyword evidence="2 7" id="KW-0575">Peroxidase</keyword>
<dbReference type="GO" id="GO:0005739">
    <property type="term" value="C:mitochondrion"/>
    <property type="evidence" value="ECO:0007669"/>
    <property type="project" value="TreeGrafter"/>
</dbReference>
<dbReference type="GO" id="GO:0042744">
    <property type="term" value="P:hydrogen peroxide catabolic process"/>
    <property type="evidence" value="ECO:0007669"/>
    <property type="project" value="TreeGrafter"/>
</dbReference>
<evidence type="ECO:0000256" key="7">
    <source>
        <dbReference type="RuleBase" id="RU366011"/>
    </source>
</evidence>
<proteinExistence type="inferred from homology"/>
<dbReference type="GO" id="GO:0005829">
    <property type="term" value="C:cytosol"/>
    <property type="evidence" value="ECO:0007669"/>
    <property type="project" value="TreeGrafter"/>
</dbReference>
<dbReference type="CDD" id="cd03013">
    <property type="entry name" value="PRX5_like"/>
    <property type="match status" value="1"/>
</dbReference>
<evidence type="ECO:0000313" key="9">
    <source>
        <dbReference type="EMBL" id="TGZ81233.1"/>
    </source>
</evidence>
<feature type="active site" description="Cysteine sulfenic acid (-SOH) intermediate" evidence="6">
    <location>
        <position position="75"/>
    </location>
</feature>
<dbReference type="PANTHER" id="PTHR10430">
    <property type="entry name" value="PEROXIREDOXIN"/>
    <property type="match status" value="1"/>
</dbReference>
<organism evidence="9 10">
    <name type="scientific">Ascodesmis nigricans</name>
    <dbReference type="NCBI Taxonomy" id="341454"/>
    <lineage>
        <taxon>Eukaryota</taxon>
        <taxon>Fungi</taxon>
        <taxon>Dikarya</taxon>
        <taxon>Ascomycota</taxon>
        <taxon>Pezizomycotina</taxon>
        <taxon>Pezizomycetes</taxon>
        <taxon>Pezizales</taxon>
        <taxon>Ascodesmidaceae</taxon>
        <taxon>Ascodesmis</taxon>
    </lineage>
</organism>
<keyword evidence="10" id="KW-1185">Reference proteome</keyword>
<keyword evidence="5 7" id="KW-0676">Redox-active center</keyword>
<dbReference type="PROSITE" id="PS51352">
    <property type="entry name" value="THIOREDOXIN_2"/>
    <property type="match status" value="1"/>
</dbReference>
<accession>A0A4S2MXB5</accession>
<sequence>MNSLRMLNTLKLSAASPLKRGFQTSAIRNIKAGEAFPDAELVEDSPGNKINLSSALKKHDKAIVVGVPAAFSPACSSTHIPGYIKAASPLPVYVVSVNDPFVMKAWGDSLAASTGTAPQNIRYLGDPAGELTRKLNMEFESAKIFGNNRSKRYALVVEKGVVTKVAEEPDNTGVKVSRAEEVLKGL</sequence>
<dbReference type="EMBL" id="ML220120">
    <property type="protein sequence ID" value="TGZ81233.1"/>
    <property type="molecule type" value="Genomic_DNA"/>
</dbReference>
<feature type="domain" description="Thioredoxin" evidence="8">
    <location>
        <begin position="30"/>
        <end position="186"/>
    </location>
</feature>
<gene>
    <name evidence="9" type="ORF">EX30DRAFT_355045</name>
</gene>
<dbReference type="GO" id="GO:0005777">
    <property type="term" value="C:peroxisome"/>
    <property type="evidence" value="ECO:0007669"/>
    <property type="project" value="TreeGrafter"/>
</dbReference>
<evidence type="ECO:0000256" key="4">
    <source>
        <dbReference type="ARBA" id="ARBA00023002"/>
    </source>
</evidence>
<dbReference type="GO" id="GO:0045454">
    <property type="term" value="P:cell redox homeostasis"/>
    <property type="evidence" value="ECO:0007669"/>
    <property type="project" value="TreeGrafter"/>
</dbReference>
<evidence type="ECO:0000256" key="5">
    <source>
        <dbReference type="ARBA" id="ARBA00023284"/>
    </source>
</evidence>
<dbReference type="Pfam" id="PF08534">
    <property type="entry name" value="Redoxin"/>
    <property type="match status" value="1"/>
</dbReference>
<dbReference type="Proteomes" id="UP000298138">
    <property type="component" value="Unassembled WGS sequence"/>
</dbReference>
<evidence type="ECO:0000256" key="3">
    <source>
        <dbReference type="ARBA" id="ARBA00022862"/>
    </source>
</evidence>
<comment type="similarity">
    <text evidence="1 7">Belongs to the peroxiredoxin family. Prx5 subfamily.</text>
</comment>
<comment type="function">
    <text evidence="7">Thiol-specific peroxidase that catalyzes the reduction of hydrogen peroxide and organic hydroperoxides to water and alcohols, respectively. Plays a role in cell protection against oxidative stress by detoxifying peroxides.</text>
</comment>
<evidence type="ECO:0000259" key="8">
    <source>
        <dbReference type="PROSITE" id="PS51352"/>
    </source>
</evidence>
<reference evidence="9 10" key="1">
    <citation type="submission" date="2019-04" db="EMBL/GenBank/DDBJ databases">
        <title>Comparative genomics and transcriptomics to analyze fruiting body development in filamentous ascomycetes.</title>
        <authorList>
            <consortium name="DOE Joint Genome Institute"/>
            <person name="Lutkenhaus R."/>
            <person name="Traeger S."/>
            <person name="Breuer J."/>
            <person name="Kuo A."/>
            <person name="Lipzen A."/>
            <person name="Pangilinan J."/>
            <person name="Dilworth D."/>
            <person name="Sandor L."/>
            <person name="Poggeler S."/>
            <person name="Barry K."/>
            <person name="Grigoriev I.V."/>
            <person name="Nowrousian M."/>
        </authorList>
    </citation>
    <scope>NUCLEOTIDE SEQUENCE [LARGE SCALE GENOMIC DNA]</scope>
    <source>
        <strain evidence="9 10">CBS 389.68</strain>
    </source>
</reference>
<dbReference type="GO" id="GO:0008379">
    <property type="term" value="F:thioredoxin peroxidase activity"/>
    <property type="evidence" value="ECO:0007669"/>
    <property type="project" value="InterPro"/>
</dbReference>
<evidence type="ECO:0000313" key="10">
    <source>
        <dbReference type="Proteomes" id="UP000298138"/>
    </source>
</evidence>
<dbReference type="STRING" id="341454.A0A4S2MXB5"/>
<dbReference type="InterPro" id="IPR037944">
    <property type="entry name" value="PRX5-like"/>
</dbReference>
<dbReference type="Gene3D" id="3.40.30.10">
    <property type="entry name" value="Glutaredoxin"/>
    <property type="match status" value="1"/>
</dbReference>
<name>A0A4S2MXB5_9PEZI</name>
<evidence type="ECO:0000256" key="2">
    <source>
        <dbReference type="ARBA" id="ARBA00022559"/>
    </source>
</evidence>
<dbReference type="AlphaFoldDB" id="A0A4S2MXB5"/>
<dbReference type="InParanoid" id="A0A4S2MXB5"/>